<feature type="compositionally biased region" description="Basic and acidic residues" evidence="1">
    <location>
        <begin position="38"/>
        <end position="61"/>
    </location>
</feature>
<proteinExistence type="predicted"/>
<evidence type="ECO:0000256" key="1">
    <source>
        <dbReference type="SAM" id="MobiDB-lite"/>
    </source>
</evidence>
<dbReference type="AlphaFoldDB" id="D8ULE5"/>
<protein>
    <submittedName>
        <fullName evidence="2">Uncharacterized protein</fullName>
    </submittedName>
</protein>
<gene>
    <name evidence="2" type="ORF">VOLCADRAFT_71192</name>
</gene>
<feature type="compositionally biased region" description="Basic and acidic residues" evidence="1">
    <location>
        <begin position="1"/>
        <end position="19"/>
    </location>
</feature>
<dbReference type="EMBL" id="GL378558">
    <property type="protein sequence ID" value="EFJ39455.1"/>
    <property type="molecule type" value="Genomic_DNA"/>
</dbReference>
<sequence length="70" mass="7943">MRGKEKGRGGSNARGEKPQRRQGRRSTPQEQQFAVAMRGKEKGRGGSNARGEKPQRRQGREMHRKNSNLL</sequence>
<dbReference type="RefSeq" id="XP_002959481.1">
    <property type="nucleotide sequence ID" value="XM_002959435.1"/>
</dbReference>
<accession>D8ULE5</accession>
<dbReference type="Proteomes" id="UP000001058">
    <property type="component" value="Unassembled WGS sequence"/>
</dbReference>
<dbReference type="InParanoid" id="D8ULE5"/>
<reference evidence="2 3" key="1">
    <citation type="journal article" date="2010" name="Science">
        <title>Genomic analysis of organismal complexity in the multicellular green alga Volvox carteri.</title>
        <authorList>
            <person name="Prochnik S.E."/>
            <person name="Umen J."/>
            <person name="Nedelcu A.M."/>
            <person name="Hallmann A."/>
            <person name="Miller S.M."/>
            <person name="Nishii I."/>
            <person name="Ferris P."/>
            <person name="Kuo A."/>
            <person name="Mitros T."/>
            <person name="Fritz-Laylin L.K."/>
            <person name="Hellsten U."/>
            <person name="Chapman J."/>
            <person name="Simakov O."/>
            <person name="Rensing S.A."/>
            <person name="Terry A."/>
            <person name="Pangilinan J."/>
            <person name="Kapitonov V."/>
            <person name="Jurka J."/>
            <person name="Salamov A."/>
            <person name="Shapiro H."/>
            <person name="Schmutz J."/>
            <person name="Grimwood J."/>
            <person name="Lindquist E."/>
            <person name="Lucas S."/>
            <person name="Grigoriev I.V."/>
            <person name="Schmitt R."/>
            <person name="Kirk D."/>
            <person name="Rokhsar D.S."/>
        </authorList>
    </citation>
    <scope>NUCLEOTIDE SEQUENCE [LARGE SCALE GENOMIC DNA]</scope>
    <source>
        <strain evidence="3">f. Nagariensis / Eve</strain>
    </source>
</reference>
<organism evidence="3">
    <name type="scientific">Volvox carteri f. nagariensis</name>
    <dbReference type="NCBI Taxonomy" id="3068"/>
    <lineage>
        <taxon>Eukaryota</taxon>
        <taxon>Viridiplantae</taxon>
        <taxon>Chlorophyta</taxon>
        <taxon>core chlorophytes</taxon>
        <taxon>Chlorophyceae</taxon>
        <taxon>CS clade</taxon>
        <taxon>Chlamydomonadales</taxon>
        <taxon>Volvocaceae</taxon>
        <taxon>Volvox</taxon>
    </lineage>
</organism>
<name>D8ULE5_VOLCA</name>
<dbReference type="KEGG" id="vcn:VOLCADRAFT_71192"/>
<evidence type="ECO:0000313" key="3">
    <source>
        <dbReference type="Proteomes" id="UP000001058"/>
    </source>
</evidence>
<keyword evidence="3" id="KW-1185">Reference proteome</keyword>
<dbReference type="GeneID" id="9621325"/>
<feature type="region of interest" description="Disordered" evidence="1">
    <location>
        <begin position="1"/>
        <end position="70"/>
    </location>
</feature>
<evidence type="ECO:0000313" key="2">
    <source>
        <dbReference type="EMBL" id="EFJ39455.1"/>
    </source>
</evidence>